<dbReference type="EMBL" id="CP007457">
    <property type="protein sequence ID" value="AIZ16372.1"/>
    <property type="molecule type" value="Genomic_DNA"/>
</dbReference>
<sequence>MASFFIRWLVLTVAAAVMVLLLPGMHAVGQPPILGIAAFSLFMALLNASIKPVVQTLALPFTILSFGFLALVINWLFMELASWLSLSLFDVGVTIDGFWWAVLGSIIMSIVSGIVSAAIGS</sequence>
<dbReference type="PANTHER" id="PTHR37309">
    <property type="entry name" value="SLR0284 PROTEIN"/>
    <property type="match status" value="1"/>
</dbReference>
<organism evidence="2 3">
    <name type="scientific">Bifidobacterium pseudolongum PV8-2</name>
    <dbReference type="NCBI Taxonomy" id="1447715"/>
    <lineage>
        <taxon>Bacteria</taxon>
        <taxon>Bacillati</taxon>
        <taxon>Actinomycetota</taxon>
        <taxon>Actinomycetes</taxon>
        <taxon>Bifidobacteriales</taxon>
        <taxon>Bifidobacteriaceae</taxon>
        <taxon>Bifidobacterium</taxon>
    </lineage>
</organism>
<dbReference type="Proteomes" id="UP000030636">
    <property type="component" value="Chromosome"/>
</dbReference>
<keyword evidence="3" id="KW-1185">Reference proteome</keyword>
<protein>
    <submittedName>
        <fullName evidence="2">Membrane protein</fullName>
    </submittedName>
</protein>
<keyword evidence="1" id="KW-1133">Transmembrane helix</keyword>
<dbReference type="KEGG" id="bpsp:AH67_05030"/>
<keyword evidence="1" id="KW-0812">Transmembrane</keyword>
<keyword evidence="1" id="KW-0472">Membrane</keyword>
<evidence type="ECO:0000313" key="3">
    <source>
        <dbReference type="Proteomes" id="UP000030636"/>
    </source>
</evidence>
<dbReference type="RefSeq" id="WP_022857628.1">
    <property type="nucleotide sequence ID" value="NZ_CP007457.1"/>
</dbReference>
<gene>
    <name evidence="2" type="ORF">AH67_05030</name>
</gene>
<dbReference type="InterPro" id="IPR007165">
    <property type="entry name" value="Phage_holin_4_2"/>
</dbReference>
<dbReference type="AlphaFoldDB" id="A0A0A7I7X9"/>
<reference evidence="2 3" key="1">
    <citation type="journal article" date="2015" name="Genome Announc.">
        <title>Bifidobacterium pseudolongum Strain PV8-2, Isolated from a Stool Sample of an Anemic Kenyan Infant.</title>
        <authorList>
            <person name="Vazquez-Gutierrez P."/>
            <person name="Lacroix C."/>
            <person name="Chassard C."/>
            <person name="Klumpp J."/>
            <person name="Stevens M.J."/>
            <person name="Jans C."/>
        </authorList>
    </citation>
    <scope>NUCLEOTIDE SEQUENCE [LARGE SCALE GENOMIC DNA]</scope>
    <source>
        <strain evidence="2 3">PV8-2</strain>
    </source>
</reference>
<dbReference type="OrthoDB" id="9810847at2"/>
<dbReference type="Pfam" id="PF04020">
    <property type="entry name" value="Phage_holin_4_2"/>
    <property type="match status" value="1"/>
</dbReference>
<feature type="transmembrane region" description="Helical" evidence="1">
    <location>
        <begin position="97"/>
        <end position="119"/>
    </location>
</feature>
<dbReference type="STRING" id="1447715.AH67_05030"/>
<dbReference type="HOGENOM" id="CLU_120441_0_1_11"/>
<dbReference type="GeneID" id="89493309"/>
<accession>A0A0A7I7X9</accession>
<name>A0A0A7I7X9_9BIFI</name>
<evidence type="ECO:0000313" key="2">
    <source>
        <dbReference type="EMBL" id="AIZ16372.1"/>
    </source>
</evidence>
<feature type="transmembrane region" description="Helical" evidence="1">
    <location>
        <begin position="32"/>
        <end position="50"/>
    </location>
</feature>
<dbReference type="PANTHER" id="PTHR37309:SF1">
    <property type="entry name" value="SLR0284 PROTEIN"/>
    <property type="match status" value="1"/>
</dbReference>
<evidence type="ECO:0000256" key="1">
    <source>
        <dbReference type="SAM" id="Phobius"/>
    </source>
</evidence>
<feature type="transmembrane region" description="Helical" evidence="1">
    <location>
        <begin position="5"/>
        <end position="26"/>
    </location>
</feature>
<feature type="transmembrane region" description="Helical" evidence="1">
    <location>
        <begin position="57"/>
        <end position="77"/>
    </location>
</feature>
<proteinExistence type="predicted"/>